<dbReference type="EMBL" id="AFEU01000003">
    <property type="protein sequence ID" value="EIJ79143.1"/>
    <property type="molecule type" value="Genomic_DNA"/>
</dbReference>
<evidence type="ECO:0000313" key="2">
    <source>
        <dbReference type="Proteomes" id="UP000010523"/>
    </source>
</evidence>
<proteinExistence type="predicted"/>
<dbReference type="Proteomes" id="UP000010523">
    <property type="component" value="Unassembled WGS sequence"/>
</dbReference>
<organism evidence="1 2">
    <name type="scientific">Bacillus methanolicus PB1</name>
    <dbReference type="NCBI Taxonomy" id="997296"/>
    <lineage>
        <taxon>Bacteria</taxon>
        <taxon>Bacillati</taxon>
        <taxon>Bacillota</taxon>
        <taxon>Bacilli</taxon>
        <taxon>Bacillales</taxon>
        <taxon>Bacillaceae</taxon>
        <taxon>Bacillus</taxon>
    </lineage>
</organism>
<gene>
    <name evidence="1" type="ORF">PB1_16339</name>
</gene>
<comment type="caution">
    <text evidence="1">The sequence shown here is derived from an EMBL/GenBank/DDBJ whole genome shotgun (WGS) entry which is preliminary data.</text>
</comment>
<accession>I3DY22</accession>
<dbReference type="STRING" id="997296.PB1_16339"/>
<sequence length="103" mass="12538">MKRRVASRRLKRKCQTCGREFKKGDVYYKHREVIFDFDFAEIIAFEFIQCPKCKYKHDSHNDRFERFKSRCHHPITHEVWSYIPGEAVMQPDHDECLICGKWV</sequence>
<name>I3DY22_BACMT</name>
<dbReference type="AlphaFoldDB" id="I3DY22"/>
<protein>
    <submittedName>
        <fullName evidence="1">Uncharacterized protein</fullName>
    </submittedName>
</protein>
<dbReference type="PATRIC" id="fig|997296.3.peg.3440"/>
<keyword evidence="2" id="KW-1185">Reference proteome</keyword>
<reference evidence="1 2" key="1">
    <citation type="journal article" date="2012" name="Appl. Environ. Microbiol.">
        <title>Genome Sequence of Thermotolerant Bacillus methanolicus: Features and Regulation Related to Methylotrophy and Production of L-Lysine and L-Glutamate from Methanol.</title>
        <authorList>
            <person name="Heggeset T.M."/>
            <person name="Krog A."/>
            <person name="Balzer S."/>
            <person name="Wentzel A."/>
            <person name="Ellingsen T.E."/>
            <person name="Brautaset T."/>
        </authorList>
    </citation>
    <scope>NUCLEOTIDE SEQUENCE [LARGE SCALE GENOMIC DNA]</scope>
    <source>
        <strain evidence="1 2">PB1</strain>
    </source>
</reference>
<evidence type="ECO:0000313" key="1">
    <source>
        <dbReference type="EMBL" id="EIJ79143.1"/>
    </source>
</evidence>